<accession>A0A423WUG6</accession>
<comment type="caution">
    <text evidence="2">The sequence shown here is derived from an EMBL/GenBank/DDBJ whole genome shotgun (WGS) entry which is preliminary data.</text>
</comment>
<feature type="transmembrane region" description="Helical" evidence="1">
    <location>
        <begin position="134"/>
        <end position="158"/>
    </location>
</feature>
<name>A0A423WUG6_9PEZI</name>
<dbReference type="Proteomes" id="UP000285146">
    <property type="component" value="Unassembled WGS sequence"/>
</dbReference>
<reference evidence="2 3" key="1">
    <citation type="submission" date="2015-09" db="EMBL/GenBank/DDBJ databases">
        <title>Host preference determinants of Valsa canker pathogens revealed by comparative genomics.</title>
        <authorList>
            <person name="Yin Z."/>
            <person name="Huang L."/>
        </authorList>
    </citation>
    <scope>NUCLEOTIDE SEQUENCE [LARGE SCALE GENOMIC DNA]</scope>
    <source>
        <strain evidence="2 3">SXYLt</strain>
    </source>
</reference>
<proteinExistence type="predicted"/>
<keyword evidence="1" id="KW-1133">Transmembrane helix</keyword>
<sequence length="159" mass="17912">MPPNNVQDVRHPTRPVVPNGFIGRLNSKQDHSLFKQDAALQLARSHPQCFSEIIERLEEARRSPLNSIQMDTALIRAYAAVKRHYRDTQTEVLFLLTARDAERRGLDALQEQLGQLLVERFGPSFFGHPEPSQGAYNCSVVLLCILVTVGLTLLYFGVV</sequence>
<dbReference type="EMBL" id="LKEB01000040">
    <property type="protein sequence ID" value="ROW07001.1"/>
    <property type="molecule type" value="Genomic_DNA"/>
</dbReference>
<evidence type="ECO:0000313" key="3">
    <source>
        <dbReference type="Proteomes" id="UP000285146"/>
    </source>
</evidence>
<keyword evidence="3" id="KW-1185">Reference proteome</keyword>
<evidence type="ECO:0000256" key="1">
    <source>
        <dbReference type="SAM" id="Phobius"/>
    </source>
</evidence>
<keyword evidence="1" id="KW-0812">Transmembrane</keyword>
<evidence type="ECO:0000313" key="2">
    <source>
        <dbReference type="EMBL" id="ROW07001.1"/>
    </source>
</evidence>
<gene>
    <name evidence="2" type="ORF">VPNG_06683</name>
</gene>
<dbReference type="AlphaFoldDB" id="A0A423WUG6"/>
<dbReference type="OrthoDB" id="5232477at2759"/>
<keyword evidence="1" id="KW-0472">Membrane</keyword>
<organism evidence="2 3">
    <name type="scientific">Cytospora leucostoma</name>
    <dbReference type="NCBI Taxonomy" id="1230097"/>
    <lineage>
        <taxon>Eukaryota</taxon>
        <taxon>Fungi</taxon>
        <taxon>Dikarya</taxon>
        <taxon>Ascomycota</taxon>
        <taxon>Pezizomycotina</taxon>
        <taxon>Sordariomycetes</taxon>
        <taxon>Sordariomycetidae</taxon>
        <taxon>Diaporthales</taxon>
        <taxon>Cytosporaceae</taxon>
        <taxon>Cytospora</taxon>
    </lineage>
</organism>
<dbReference type="InParanoid" id="A0A423WUG6"/>
<protein>
    <submittedName>
        <fullName evidence="2">Uncharacterized protein</fullName>
    </submittedName>
</protein>